<reference evidence="2" key="1">
    <citation type="submission" date="2021-04" db="EMBL/GenBank/DDBJ databases">
        <authorList>
            <person name="Zhang D.-C."/>
        </authorList>
    </citation>
    <scope>NUCLEOTIDE SEQUENCE</scope>
    <source>
        <strain evidence="2">CGMCC 1.15697</strain>
    </source>
</reference>
<comment type="caution">
    <text evidence="2">The sequence shown here is derived from an EMBL/GenBank/DDBJ whole genome shotgun (WGS) entry which is preliminary data.</text>
</comment>
<evidence type="ECO:0000313" key="2">
    <source>
        <dbReference type="EMBL" id="MBP5857882.1"/>
    </source>
</evidence>
<organism evidence="2 3">
    <name type="scientific">Marivibrio halodurans</name>
    <dbReference type="NCBI Taxonomy" id="2039722"/>
    <lineage>
        <taxon>Bacteria</taxon>
        <taxon>Pseudomonadati</taxon>
        <taxon>Pseudomonadota</taxon>
        <taxon>Alphaproteobacteria</taxon>
        <taxon>Rhodospirillales</taxon>
        <taxon>Rhodospirillaceae</taxon>
        <taxon>Marivibrio</taxon>
    </lineage>
</organism>
<evidence type="ECO:0000313" key="3">
    <source>
        <dbReference type="Proteomes" id="UP000672602"/>
    </source>
</evidence>
<feature type="chain" id="PRO_5035180749" evidence="1">
    <location>
        <begin position="31"/>
        <end position="465"/>
    </location>
</feature>
<name>A0A8J7S026_9PROT</name>
<dbReference type="EMBL" id="JAGMWN010000005">
    <property type="protein sequence ID" value="MBP5857882.1"/>
    <property type="molecule type" value="Genomic_DNA"/>
</dbReference>
<accession>A0A8J7S026</accession>
<proteinExistence type="predicted"/>
<evidence type="ECO:0000256" key="1">
    <source>
        <dbReference type="SAM" id="SignalP"/>
    </source>
</evidence>
<dbReference type="RefSeq" id="WP_210682455.1">
    <property type="nucleotide sequence ID" value="NZ_JAGMWN010000005.1"/>
</dbReference>
<dbReference type="SUPFAM" id="SSF56935">
    <property type="entry name" value="Porins"/>
    <property type="match status" value="1"/>
</dbReference>
<sequence>MNARIRARRAVLSGAAVAAIGLLPVSAPLAQDEEEAPGLLEQVVENARYESETVLSLYSRPPDQAAANGVENQDFEAWTHLSMESDTFLNDYWTLGVGLEAVASTYSGAERGLFTRPGSRSGHGRYLDASRLTLSYLGDVVEVTMGKDSVPFGVAEIYSPTDIYGADNSVNPQHAVDFGVWQVRADAYLGSDRLTGIIMPVEENTPGPHESSRWGGSNGSGGSEFAAIDIPGLPPGLTAEIEEDLRGVTPEEWGYLVQYKGTATGLDYFVSGFNGPGPYPVLKRPPRGRLNPYDKVYPRVTVASFGAAVTEGAWKLYAEGVGYWAMRGRDDDLARGLIGAKYRETRLANSMGLDEITPVVEYAREVRLDSQSDPDYVLSSEDARPNRNNIIASLTVTVDSEWKFGGAYNRALDERDNLASLFLRYEPTDNLRLSWTATRYEGPDDTLFGRYDRNDNVEFAVNYRF</sequence>
<dbReference type="AlphaFoldDB" id="A0A8J7S026"/>
<keyword evidence="1" id="KW-0732">Signal</keyword>
<feature type="signal peptide" evidence="1">
    <location>
        <begin position="1"/>
        <end position="30"/>
    </location>
</feature>
<dbReference type="Proteomes" id="UP000672602">
    <property type="component" value="Unassembled WGS sequence"/>
</dbReference>
<protein>
    <submittedName>
        <fullName evidence="2">Uncharacterized protein</fullName>
    </submittedName>
</protein>
<keyword evidence="3" id="KW-1185">Reference proteome</keyword>
<gene>
    <name evidence="2" type="ORF">KAJ83_12760</name>
</gene>